<feature type="compositionally biased region" description="Low complexity" evidence="6">
    <location>
        <begin position="383"/>
        <end position="395"/>
    </location>
</feature>
<keyword evidence="8" id="KW-0540">Nuclease</keyword>
<dbReference type="Gene3D" id="3.30.230.10">
    <property type="match status" value="1"/>
</dbReference>
<dbReference type="InterPro" id="IPR014762">
    <property type="entry name" value="DNA_mismatch_repair_CS"/>
</dbReference>
<dbReference type="PANTHER" id="PTHR10073">
    <property type="entry name" value="DNA MISMATCH REPAIR PROTEIN MLH, PMS, MUTL"/>
    <property type="match status" value="1"/>
</dbReference>
<accession>A0ABV7CKU5</accession>
<dbReference type="CDD" id="cd03482">
    <property type="entry name" value="MutL_Trans_MutL"/>
    <property type="match status" value="1"/>
</dbReference>
<dbReference type="InterPro" id="IPR020568">
    <property type="entry name" value="Ribosomal_Su5_D2-typ_SF"/>
</dbReference>
<dbReference type="InterPro" id="IPR038973">
    <property type="entry name" value="MutL/Mlh/Pms-like"/>
</dbReference>
<dbReference type="InterPro" id="IPR037198">
    <property type="entry name" value="MutL_C_sf"/>
</dbReference>
<reference evidence="9" key="1">
    <citation type="journal article" date="2019" name="Int. J. Syst. Evol. Microbiol.">
        <title>The Global Catalogue of Microorganisms (GCM) 10K type strain sequencing project: providing services to taxonomists for standard genome sequencing and annotation.</title>
        <authorList>
            <consortium name="The Broad Institute Genomics Platform"/>
            <consortium name="The Broad Institute Genome Sequencing Center for Infectious Disease"/>
            <person name="Wu L."/>
            <person name="Ma J."/>
        </authorList>
    </citation>
    <scope>NUCLEOTIDE SEQUENCE [LARGE SCALE GENOMIC DNA]</scope>
    <source>
        <strain evidence="9">KCTC 42730</strain>
    </source>
</reference>
<comment type="caution">
    <text evidence="8">The sequence shown here is derived from an EMBL/GenBank/DDBJ whole genome shotgun (WGS) entry which is preliminary data.</text>
</comment>
<evidence type="ECO:0000259" key="7">
    <source>
        <dbReference type="SMART" id="SM01340"/>
    </source>
</evidence>
<keyword evidence="3 5" id="KW-0227">DNA damage</keyword>
<name>A0ABV7CKU5_9GAMM</name>
<evidence type="ECO:0000256" key="2">
    <source>
        <dbReference type="ARBA" id="ARBA00021975"/>
    </source>
</evidence>
<dbReference type="InterPro" id="IPR042121">
    <property type="entry name" value="MutL_C_regsub"/>
</dbReference>
<dbReference type="GO" id="GO:0004519">
    <property type="term" value="F:endonuclease activity"/>
    <property type="evidence" value="ECO:0007669"/>
    <property type="project" value="UniProtKB-KW"/>
</dbReference>
<dbReference type="CDD" id="cd16926">
    <property type="entry name" value="HATPase_MutL-MLH-PMS-like"/>
    <property type="match status" value="1"/>
</dbReference>
<dbReference type="EMBL" id="JBHRSD010000017">
    <property type="protein sequence ID" value="MFC3033143.1"/>
    <property type="molecule type" value="Genomic_DNA"/>
</dbReference>
<dbReference type="InterPro" id="IPR002099">
    <property type="entry name" value="MutL/Mlh/PMS"/>
</dbReference>
<dbReference type="SUPFAM" id="SSF118116">
    <property type="entry name" value="DNA mismatch repair protein MutL"/>
    <property type="match status" value="1"/>
</dbReference>
<feature type="compositionally biased region" description="Low complexity" evidence="6">
    <location>
        <begin position="410"/>
        <end position="441"/>
    </location>
</feature>
<dbReference type="Gene3D" id="3.30.1370.100">
    <property type="entry name" value="MutL, C-terminal domain, regulatory subdomain"/>
    <property type="match status" value="1"/>
</dbReference>
<feature type="region of interest" description="Disordered" evidence="6">
    <location>
        <begin position="375"/>
        <end position="442"/>
    </location>
</feature>
<dbReference type="RefSeq" id="WP_377124315.1">
    <property type="nucleotide sequence ID" value="NZ_JBHRSD010000017.1"/>
</dbReference>
<evidence type="ECO:0000313" key="9">
    <source>
        <dbReference type="Proteomes" id="UP001595453"/>
    </source>
</evidence>
<evidence type="ECO:0000313" key="8">
    <source>
        <dbReference type="EMBL" id="MFC3033143.1"/>
    </source>
</evidence>
<keyword evidence="8" id="KW-0255">Endonuclease</keyword>
<dbReference type="PANTHER" id="PTHR10073:SF12">
    <property type="entry name" value="DNA MISMATCH REPAIR PROTEIN MLH1"/>
    <property type="match status" value="1"/>
</dbReference>
<comment type="function">
    <text evidence="5">This protein is involved in the repair of mismatches in DNA. It is required for dam-dependent methyl-directed DNA mismatch repair. May act as a 'molecular matchmaker', a protein that promotes the formation of a stable complex between two or more DNA-binding proteins in an ATP-dependent manner without itself being part of a final effector complex.</text>
</comment>
<evidence type="ECO:0000256" key="3">
    <source>
        <dbReference type="ARBA" id="ARBA00022763"/>
    </source>
</evidence>
<dbReference type="PROSITE" id="PS00058">
    <property type="entry name" value="DNA_MISMATCH_REPAIR_1"/>
    <property type="match status" value="1"/>
</dbReference>
<dbReference type="NCBIfam" id="TIGR00585">
    <property type="entry name" value="mutl"/>
    <property type="match status" value="1"/>
</dbReference>
<dbReference type="HAMAP" id="MF_00149">
    <property type="entry name" value="DNA_mis_repair"/>
    <property type="match status" value="1"/>
</dbReference>
<dbReference type="SUPFAM" id="SSF54211">
    <property type="entry name" value="Ribosomal protein S5 domain 2-like"/>
    <property type="match status" value="1"/>
</dbReference>
<dbReference type="InterPro" id="IPR020667">
    <property type="entry name" value="DNA_mismatch_repair_MutL"/>
</dbReference>
<dbReference type="InterPro" id="IPR036890">
    <property type="entry name" value="HATPase_C_sf"/>
</dbReference>
<keyword evidence="8" id="KW-0378">Hydrolase</keyword>
<dbReference type="SMART" id="SM01340">
    <property type="entry name" value="DNA_mis_repair"/>
    <property type="match status" value="1"/>
</dbReference>
<dbReference type="InterPro" id="IPR014721">
    <property type="entry name" value="Ribsml_uS5_D2-typ_fold_subgr"/>
</dbReference>
<dbReference type="InterPro" id="IPR013507">
    <property type="entry name" value="DNA_mismatch_S5_2-like"/>
</dbReference>
<evidence type="ECO:0000256" key="5">
    <source>
        <dbReference type="HAMAP-Rule" id="MF_00149"/>
    </source>
</evidence>
<gene>
    <name evidence="5 8" type="primary">mutL</name>
    <name evidence="8" type="ORF">ACFOEE_11485</name>
</gene>
<dbReference type="Pfam" id="PF01119">
    <property type="entry name" value="DNA_mis_repair"/>
    <property type="match status" value="1"/>
</dbReference>
<evidence type="ECO:0000256" key="1">
    <source>
        <dbReference type="ARBA" id="ARBA00006082"/>
    </source>
</evidence>
<protein>
    <recommendedName>
        <fullName evidence="2 5">DNA mismatch repair protein MutL</fullName>
    </recommendedName>
</protein>
<proteinExistence type="inferred from homology"/>
<evidence type="ECO:0000256" key="4">
    <source>
        <dbReference type="ARBA" id="ARBA00023204"/>
    </source>
</evidence>
<dbReference type="Gene3D" id="3.30.565.10">
    <property type="entry name" value="Histidine kinase-like ATPase, C-terminal domain"/>
    <property type="match status" value="1"/>
</dbReference>
<evidence type="ECO:0000256" key="6">
    <source>
        <dbReference type="SAM" id="MobiDB-lite"/>
    </source>
</evidence>
<organism evidence="8 9">
    <name type="scientific">Pseudoalteromonas fenneropenaei</name>
    <dbReference type="NCBI Taxonomy" id="1737459"/>
    <lineage>
        <taxon>Bacteria</taxon>
        <taxon>Pseudomonadati</taxon>
        <taxon>Pseudomonadota</taxon>
        <taxon>Gammaproteobacteria</taxon>
        <taxon>Alteromonadales</taxon>
        <taxon>Pseudoalteromonadaceae</taxon>
        <taxon>Pseudoalteromonas</taxon>
    </lineage>
</organism>
<dbReference type="SUPFAM" id="SSF55874">
    <property type="entry name" value="ATPase domain of HSP90 chaperone/DNA topoisomerase II/histidine kinase"/>
    <property type="match status" value="1"/>
</dbReference>
<dbReference type="Proteomes" id="UP001595453">
    <property type="component" value="Unassembled WGS sequence"/>
</dbReference>
<dbReference type="InterPro" id="IPR014790">
    <property type="entry name" value="MutL_C"/>
</dbReference>
<feature type="domain" description="DNA mismatch repair protein S5" evidence="7">
    <location>
        <begin position="212"/>
        <end position="327"/>
    </location>
</feature>
<sequence>MAIEILPARLANQIAAGEVVERPASVVKELVENSLDSGANRIQIDIERGGHKLIRIRDNGSGIDQHELVLALSRHATSKLKTLDDLECIASLGFRGEALASISSVSRLTLSSKPAAQETAWQAFAEGRDMAVQVQPTAHPDGTTVEVKDLFFNTPARRKFLRTEKTEFAHIEELVKRIALSRFDVAITLTHNGKVVRQFRPSLDGSNDVQRVAQVAGKAFLTEACHLQAGNEGLSLHGWLMPVGTSGTTQYTYVNGRMMRDKLILHAIRQAFEEVVGSIELPSFVLFVELDPRQVDVNVHPAKHEVRFHQARLVHDFIVQALKPAISSEVSPSLLVAHGDGVEHDHSAVFDAAWHNDFEQNQQQNSERDYVAPLRKAHQPAAEHSSYLSQQLSQELSHEQTYADSGDMLSAKAGNARGSSGSRGYTARASSPHSGTASSSSKHNYNVNALYQQLQVRETDLVAAPTEHLTTATPNFTSVMFLPLGLRLEQRQDGLYLSRYRDALACYWQSELEHQGTLNSKALLLPVRVSLSAEQIPLFEKYQSWLALLGFEIQLFTSYIIVKKLPPALYSIDVAEMIQRIVRLLMQDLVAQWQSHEWLGWFIEQIPDNFLQSQSFSELRQEIEKNPQCIARLVEKAVKIDPMLLMAQFSKEK</sequence>
<comment type="similarity">
    <text evidence="1 5">Belongs to the DNA mismatch repair MutL/HexB family.</text>
</comment>
<dbReference type="Pfam" id="PF13589">
    <property type="entry name" value="HATPase_c_3"/>
    <property type="match status" value="1"/>
</dbReference>
<keyword evidence="4 5" id="KW-0234">DNA repair</keyword>
<dbReference type="Pfam" id="PF08676">
    <property type="entry name" value="MutL_C"/>
    <property type="match status" value="1"/>
</dbReference>
<keyword evidence="9" id="KW-1185">Reference proteome</keyword>